<keyword evidence="7" id="KW-1185">Reference proteome</keyword>
<evidence type="ECO:0000313" key="6">
    <source>
        <dbReference type="EMBL" id="PVD31889.1"/>
    </source>
</evidence>
<dbReference type="STRING" id="400727.A0A2T7PEP2"/>
<dbReference type="InterPro" id="IPR010684">
    <property type="entry name" value="RNA_pol_II_trans_fac_SIII_A"/>
</dbReference>
<dbReference type="Proteomes" id="UP000245119">
    <property type="component" value="Linkage Group LG4"/>
</dbReference>
<organism evidence="6 7">
    <name type="scientific">Pomacea canaliculata</name>
    <name type="common">Golden apple snail</name>
    <dbReference type="NCBI Taxonomy" id="400727"/>
    <lineage>
        <taxon>Eukaryota</taxon>
        <taxon>Metazoa</taxon>
        <taxon>Spiralia</taxon>
        <taxon>Lophotrochozoa</taxon>
        <taxon>Mollusca</taxon>
        <taxon>Gastropoda</taxon>
        <taxon>Caenogastropoda</taxon>
        <taxon>Architaenioglossa</taxon>
        <taxon>Ampullarioidea</taxon>
        <taxon>Ampullariidae</taxon>
        <taxon>Pomacea</taxon>
    </lineage>
</organism>
<feature type="compositionally biased region" description="Polar residues" evidence="4">
    <location>
        <begin position="379"/>
        <end position="407"/>
    </location>
</feature>
<feature type="region of interest" description="Disordered" evidence="4">
    <location>
        <begin position="547"/>
        <end position="578"/>
    </location>
</feature>
<dbReference type="PANTHER" id="PTHR15141:SF76">
    <property type="entry name" value="TRANSCRIPTION ELONGATION FACTOR B POLYPEPTIDE 3"/>
    <property type="match status" value="1"/>
</dbReference>
<feature type="compositionally biased region" description="Basic and acidic residues" evidence="4">
    <location>
        <begin position="362"/>
        <end position="378"/>
    </location>
</feature>
<feature type="compositionally biased region" description="Basic and acidic residues" evidence="4">
    <location>
        <begin position="725"/>
        <end position="756"/>
    </location>
</feature>
<feature type="compositionally biased region" description="Basic and acidic residues" evidence="4">
    <location>
        <begin position="479"/>
        <end position="488"/>
    </location>
</feature>
<dbReference type="InterPro" id="IPR003617">
    <property type="entry name" value="TFIIS/CRSP70_N_sub"/>
</dbReference>
<proteinExistence type="predicted"/>
<feature type="compositionally biased region" description="Basic and acidic residues" evidence="4">
    <location>
        <begin position="602"/>
        <end position="647"/>
    </location>
</feature>
<feature type="region of interest" description="Disordered" evidence="4">
    <location>
        <begin position="591"/>
        <end position="1018"/>
    </location>
</feature>
<feature type="compositionally biased region" description="Basic and acidic residues" evidence="4">
    <location>
        <begin position="221"/>
        <end position="233"/>
    </location>
</feature>
<dbReference type="InterPro" id="IPR017923">
    <property type="entry name" value="TFIIS_N"/>
</dbReference>
<feature type="compositionally biased region" description="Basic and acidic residues" evidence="4">
    <location>
        <begin position="915"/>
        <end position="932"/>
    </location>
</feature>
<dbReference type="SUPFAM" id="SSF47676">
    <property type="entry name" value="Conserved domain common to transcription factors TFIIS, elongin A, CRSP70"/>
    <property type="match status" value="1"/>
</dbReference>
<dbReference type="GO" id="GO:0006368">
    <property type="term" value="P:transcription elongation by RNA polymerase II"/>
    <property type="evidence" value="ECO:0007669"/>
    <property type="project" value="InterPro"/>
</dbReference>
<feature type="compositionally biased region" description="Basic and acidic residues" evidence="4">
    <location>
        <begin position="112"/>
        <end position="127"/>
    </location>
</feature>
<feature type="region of interest" description="Disordered" evidence="4">
    <location>
        <begin position="78"/>
        <end position="531"/>
    </location>
</feature>
<feature type="compositionally biased region" description="Polar residues" evidence="4">
    <location>
        <begin position="490"/>
        <end position="506"/>
    </location>
</feature>
<dbReference type="Gene3D" id="1.20.930.10">
    <property type="entry name" value="Conserved domain common to transcription factors TFIIS, elongin A, CRSP70"/>
    <property type="match status" value="1"/>
</dbReference>
<feature type="compositionally biased region" description="Acidic residues" evidence="4">
    <location>
        <begin position="130"/>
        <end position="139"/>
    </location>
</feature>
<dbReference type="OrthoDB" id="21513at2759"/>
<feature type="compositionally biased region" description="Low complexity" evidence="4">
    <location>
        <begin position="340"/>
        <end position="359"/>
    </location>
</feature>
<feature type="domain" description="TFIIS N-terminal" evidence="5">
    <location>
        <begin position="3"/>
        <end position="78"/>
    </location>
</feature>
<evidence type="ECO:0000313" key="7">
    <source>
        <dbReference type="Proteomes" id="UP000245119"/>
    </source>
</evidence>
<dbReference type="Pfam" id="PF06881">
    <property type="entry name" value="Elongin_A"/>
    <property type="match status" value="1"/>
</dbReference>
<evidence type="ECO:0000256" key="2">
    <source>
        <dbReference type="ARBA" id="ARBA00023242"/>
    </source>
</evidence>
<feature type="compositionally biased region" description="Basic and acidic residues" evidence="4">
    <location>
        <begin position="162"/>
        <end position="172"/>
    </location>
</feature>
<feature type="region of interest" description="Disordered" evidence="4">
    <location>
        <begin position="1277"/>
        <end position="1300"/>
    </location>
</feature>
<dbReference type="GO" id="GO:0070449">
    <property type="term" value="C:elongin complex"/>
    <property type="evidence" value="ECO:0007669"/>
    <property type="project" value="InterPro"/>
</dbReference>
<comment type="subcellular location">
    <subcellularLocation>
        <location evidence="1 3">Nucleus</location>
    </subcellularLocation>
</comment>
<feature type="compositionally biased region" description="Basic and acidic residues" evidence="4">
    <location>
        <begin position="1048"/>
        <end position="1063"/>
    </location>
</feature>
<feature type="compositionally biased region" description="Basic and acidic residues" evidence="4">
    <location>
        <begin position="806"/>
        <end position="832"/>
    </location>
</feature>
<dbReference type="InterPro" id="IPR051870">
    <property type="entry name" value="Elongin-A_domain"/>
</dbReference>
<feature type="compositionally biased region" description="Basic and acidic residues" evidence="4">
    <location>
        <begin position="251"/>
        <end position="290"/>
    </location>
</feature>
<feature type="compositionally biased region" description="Basic and acidic residues" evidence="4">
    <location>
        <begin position="941"/>
        <end position="1017"/>
    </location>
</feature>
<feature type="compositionally biased region" description="Acidic residues" evidence="4">
    <location>
        <begin position="685"/>
        <end position="696"/>
    </location>
</feature>
<feature type="compositionally biased region" description="Low complexity" evidence="4">
    <location>
        <begin position="315"/>
        <end position="325"/>
    </location>
</feature>
<dbReference type="EMBL" id="PZQS01000004">
    <property type="protein sequence ID" value="PVD31889.1"/>
    <property type="molecule type" value="Genomic_DNA"/>
</dbReference>
<keyword evidence="2 3" id="KW-0539">Nucleus</keyword>
<comment type="caution">
    <text evidence="6">The sequence shown here is derived from an EMBL/GenBank/DDBJ whole genome shotgun (WGS) entry which is preliminary data.</text>
</comment>
<dbReference type="InterPro" id="IPR035441">
    <property type="entry name" value="TFIIS/LEDGF_dom_sf"/>
</dbReference>
<feature type="compositionally biased region" description="Basic and acidic residues" evidence="4">
    <location>
        <begin position="655"/>
        <end position="684"/>
    </location>
</feature>
<protein>
    <recommendedName>
        <fullName evidence="5">TFIIS N-terminal domain-containing protein</fullName>
    </recommendedName>
</protein>
<evidence type="ECO:0000259" key="5">
    <source>
        <dbReference type="PROSITE" id="PS51319"/>
    </source>
</evidence>
<feature type="compositionally biased region" description="Basic and acidic residues" evidence="4">
    <location>
        <begin position="770"/>
        <end position="788"/>
    </location>
</feature>
<dbReference type="CDD" id="cd00183">
    <property type="entry name" value="TFIIS_I"/>
    <property type="match status" value="1"/>
</dbReference>
<dbReference type="OMA" id="YLEFRRW"/>
<feature type="region of interest" description="Disordered" evidence="4">
    <location>
        <begin position="1041"/>
        <end position="1068"/>
    </location>
</feature>
<gene>
    <name evidence="6" type="ORF">C0Q70_07314</name>
</gene>
<name>A0A2T7PEP2_POMCA</name>
<evidence type="ECO:0000256" key="3">
    <source>
        <dbReference type="PROSITE-ProRule" id="PRU00649"/>
    </source>
</evidence>
<feature type="compositionally biased region" description="Low complexity" evidence="4">
    <location>
        <begin position="864"/>
        <end position="873"/>
    </location>
</feature>
<dbReference type="PANTHER" id="PTHR15141">
    <property type="entry name" value="TRANSCRIPTION ELONGATION FACTOR B POLYPEPTIDE 3"/>
    <property type="match status" value="1"/>
</dbReference>
<accession>A0A2T7PEP2</accession>
<feature type="compositionally biased region" description="Acidic residues" evidence="4">
    <location>
        <begin position="97"/>
        <end position="111"/>
    </location>
</feature>
<feature type="compositionally biased region" description="Basic and acidic residues" evidence="4">
    <location>
        <begin position="893"/>
        <end position="907"/>
    </location>
</feature>
<dbReference type="SMART" id="SM00509">
    <property type="entry name" value="TFS2N"/>
    <property type="match status" value="1"/>
</dbReference>
<dbReference type="Pfam" id="PF08711">
    <property type="entry name" value="Med26"/>
    <property type="match status" value="1"/>
</dbReference>
<reference evidence="6 7" key="1">
    <citation type="submission" date="2018-04" db="EMBL/GenBank/DDBJ databases">
        <title>The genome of golden apple snail Pomacea canaliculata provides insight into stress tolerance and invasive adaptation.</title>
        <authorList>
            <person name="Liu C."/>
            <person name="Liu B."/>
            <person name="Ren Y."/>
            <person name="Zhang Y."/>
            <person name="Wang H."/>
            <person name="Li S."/>
            <person name="Jiang F."/>
            <person name="Yin L."/>
            <person name="Zhang G."/>
            <person name="Qian W."/>
            <person name="Fan W."/>
        </authorList>
    </citation>
    <scope>NUCLEOTIDE SEQUENCE [LARGE SCALE GENOMIC DNA]</scope>
    <source>
        <strain evidence="6">SZHN2017</strain>
        <tissue evidence="6">Muscle</tissue>
    </source>
</reference>
<feature type="compositionally biased region" description="Basic and acidic residues" evidence="4">
    <location>
        <begin position="79"/>
        <end position="96"/>
    </location>
</feature>
<feature type="compositionally biased region" description="Basic and acidic residues" evidence="4">
    <location>
        <begin position="140"/>
        <end position="154"/>
    </location>
</feature>
<evidence type="ECO:0000256" key="4">
    <source>
        <dbReference type="SAM" id="MobiDB-lite"/>
    </source>
</evidence>
<feature type="compositionally biased region" description="Polar residues" evidence="4">
    <location>
        <begin position="790"/>
        <end position="805"/>
    </location>
</feature>
<feature type="compositionally biased region" description="Polar residues" evidence="4">
    <location>
        <begin position="211"/>
        <end position="220"/>
    </location>
</feature>
<dbReference type="PROSITE" id="PS51319">
    <property type="entry name" value="TFIIS_N"/>
    <property type="match status" value="1"/>
</dbReference>
<evidence type="ECO:0000256" key="1">
    <source>
        <dbReference type="ARBA" id="ARBA00004123"/>
    </source>
</evidence>
<sequence length="1348" mass="152294">MADLLHKLRKYKAYLKVHPDGDKVLPVLQKLSTLPMSIATLQETGIGKVVNGFRKQDGDVGDCAKSLVAQWKDLVTAEAKQRQHESDESGDDRAAESEQDENRDEAAEEEESMRHNEESSDENHYQETYENCENEDEPYDDGREASDSSDHVQESENDDQDDSHCSMQHDDENNSDESEEDTCRKSHYKSRQDDEDIGQAFKMGKLHSHYSSHNNATLEHTSTKRDARREVKEKHRSSHKSSSSSAKHHINHGDFDRNTDIKHSSHVKTADRQPDGHHESASRHKEDKNRSSSRSKHPHKSESENQASKSHHQNSSRSSTHSLSSKDQTSTKCHNKEGLHSSTYQSLSNSSLKTNSFSSHTTPDDKQSSKLETRHSDSSKSLGNKTVSSRLSDSGSTSKPTNSGSSKSTDEKIVKSGSKHQNHEKSSKPMPTSGLRHSGEKDSSARKNISKTDHGSSKDKERQKHKEGHSSESRQASSQDRHSKHVAEPQRQTLGQASKSGRSNPLSVKETCRPHLESEEEERGGTAESCDDYEEYIDRWVEDGVVEYNPSAVKPKAAKKKRLSTSESERSQSIEDYEEYISKQAAHASADFVEYTPGPVSKDSDKNHSRHNKDQKSSKHSHSTSDKHHSRSDKSNSKLQKSCEIHSVDYVPTKIQRDKVSSHEPNKAADPLHKKVKSCAHEEYTVLEDSDGENENAEYIPSPIKQGKERKPVFEVFSGDDEHLDTECRSRETKTKTKHKEQVQDEKLHYGNEQRKSSHSLSSQNSSKNYNDEKQVDRKVRYDGKIFSEPKQNFTMHSKSTGSGKNTEKQKHGESQDTESRKPSDRKSKLDSHVTGTSKSDRNVKGVPSHLGSLDTKKDSTSHGKGTTSSASKPKSKSHLVSEATEYSLFSCPDDHTIKTSIKKESKVPASSSVRHADKSKSYDKSVVKDSSKVQGRHSKTFPDEKSSQDNKLSSEKTYHSVSRDKHSEHKQISKSKEIVDKISFKPKDRDISDDHEHKGKSFKTKNSEVGDRKSDIAEYSMPVDDGVSFEDFMNYDEASVKKKKKTADKSSKIKEPSRKSEKTSPVPAREIKITNEDILNMLPETSANYRPFRFHPIDEERHKEKEGIYVDPMLIGSKTTSRTKVYSGQRHGLTEVKSLFDLCTQVLIDNIDAIDYVGGIPYDILRPVLERATPAQLFNLENYNHHFLEDTDSLWQAHCERDFRGCEPDEIETWRELYLRKYDEREAKYQKLKTAMSSTITRGQAGRKVRLAFTDTIAKPPRDVLRRQMKYGTAGISRAGRPIPSANKRSMDGSSSSGTLQHLKDYRQIGASAIALATRVDPFQTNKPRIVAPMMQKTLKMLKKMRH</sequence>
<dbReference type="Gene3D" id="6.10.250.3180">
    <property type="match status" value="1"/>
</dbReference>
<feature type="compositionally biased region" description="Basic and acidic residues" evidence="4">
    <location>
        <begin position="437"/>
        <end position="472"/>
    </location>
</feature>